<dbReference type="OrthoDB" id="9757939at2"/>
<evidence type="ECO:0000313" key="5">
    <source>
        <dbReference type="Proteomes" id="UP000292927"/>
    </source>
</evidence>
<dbReference type="SUPFAM" id="SSF48208">
    <property type="entry name" value="Six-hairpin glycosidases"/>
    <property type="match status" value="1"/>
</dbReference>
<evidence type="ECO:0000259" key="3">
    <source>
        <dbReference type="Pfam" id="PF20737"/>
    </source>
</evidence>
<evidence type="ECO:0000259" key="2">
    <source>
        <dbReference type="Pfam" id="PF20736"/>
    </source>
</evidence>
<feature type="domain" description="Non-reducing end beta-L-arabinofuranosidase-like GH127 middle" evidence="2">
    <location>
        <begin position="433"/>
        <end position="517"/>
    </location>
</feature>
<dbReference type="EMBL" id="SGXF01000002">
    <property type="protein sequence ID" value="RZT01224.1"/>
    <property type="molecule type" value="Genomic_DNA"/>
</dbReference>
<dbReference type="Pfam" id="PF20736">
    <property type="entry name" value="Glyco_hydro127M"/>
    <property type="match status" value="1"/>
</dbReference>
<sequence>MLTDTTHSPCAKVNPLPWDAVDWTEGFWKDAFDNNASHTVPHLRKMFESKEISHVLENFRICAGESDGNFGGTDFGDGDFYKWMEAAMYTAVKTGDQELLEGLDSYVDLIGRAQLPDGYLSTKQILGERQSNGVSRMSDINAFEVYNFGHLFTAASLYKRLTGKDSFLQIALKAAAYLENLYEEALRSGAAQTAVCPSHYMGLMELYRSTRDVRWLNLARLSIHLRDTVQDGLDDNQDRIPVKEHEKIIGHAVRANYLYAGIADLCAEIDDPEYRSVLDKMWRNLADQKLYLTGGCGAIYNGASPYGNFFVHQLVHQAYGYEYQLPNITAYNETCASVGSVMWAYRMFQLDPRAEYFDIIERTMLNVNLAAVSLDGCRFFYENMLRRAKKLDFELIWPLTRSEYILSYCCPPNLARAIAESSEYAYCTSADGLWMGLYGASAAKIKLECGAAFTLTQDTAYPYDGMIRLHFSDVENDAPCRLHVRVPHWLESGEIRLGDRKIPLTPAEAGAYLALEDFSYQEDILIHFDMPARYTIGHSLIEETSGQAAVERGPLVYCVETPDCPLDTLDDLMLDLNETFKPVDYEIQGRPMKALEGDCYCMGRSSDYSRDALYQTLHYEGLSRTHIRLIPYFAWDNRDHAGEMRIWLPVAWR</sequence>
<dbReference type="RefSeq" id="WP_130434912.1">
    <property type="nucleotide sequence ID" value="NZ_SGXF01000002.1"/>
</dbReference>
<dbReference type="AlphaFoldDB" id="A0A4Q7PKG2"/>
<dbReference type="Pfam" id="PF07944">
    <property type="entry name" value="Beta-AFase-like_GH127_cat"/>
    <property type="match status" value="1"/>
</dbReference>
<dbReference type="GO" id="GO:0005975">
    <property type="term" value="P:carbohydrate metabolic process"/>
    <property type="evidence" value="ECO:0007669"/>
    <property type="project" value="InterPro"/>
</dbReference>
<dbReference type="InterPro" id="IPR049046">
    <property type="entry name" value="Beta-AFase-like_GH127_middle"/>
</dbReference>
<dbReference type="Proteomes" id="UP000292927">
    <property type="component" value="Unassembled WGS sequence"/>
</dbReference>
<accession>A0A4Q7PKG2</accession>
<dbReference type="InterPro" id="IPR012878">
    <property type="entry name" value="Beta-AFase-like_GH127_cat"/>
</dbReference>
<proteinExistence type="predicted"/>
<evidence type="ECO:0000313" key="4">
    <source>
        <dbReference type="EMBL" id="RZT01224.1"/>
    </source>
</evidence>
<feature type="domain" description="Non-reducing end beta-L-arabinofuranosidase-like GH127 catalytic" evidence="1">
    <location>
        <begin position="20"/>
        <end position="421"/>
    </location>
</feature>
<dbReference type="InterPro" id="IPR049049">
    <property type="entry name" value="Beta-AFase-like_GH127_C"/>
</dbReference>
<protein>
    <recommendedName>
        <fullName evidence="6">DUF1680 family protein</fullName>
    </recommendedName>
</protein>
<reference evidence="4 5" key="1">
    <citation type="submission" date="2019-02" db="EMBL/GenBank/DDBJ databases">
        <title>Genomic Encyclopedia of Type Strains, Phase IV (KMG-IV): sequencing the most valuable type-strain genomes for metagenomic binning, comparative biology and taxonomic classification.</title>
        <authorList>
            <person name="Goeker M."/>
        </authorList>
    </citation>
    <scope>NUCLEOTIDE SEQUENCE [LARGE SCALE GENOMIC DNA]</scope>
    <source>
        <strain evidence="4 5">DSM 29486</strain>
    </source>
</reference>
<gene>
    <name evidence="4" type="ORF">EV209_1668</name>
</gene>
<keyword evidence="5" id="KW-1185">Reference proteome</keyword>
<evidence type="ECO:0000259" key="1">
    <source>
        <dbReference type="Pfam" id="PF07944"/>
    </source>
</evidence>
<evidence type="ECO:0008006" key="6">
    <source>
        <dbReference type="Google" id="ProtNLM"/>
    </source>
</evidence>
<dbReference type="InterPro" id="IPR049174">
    <property type="entry name" value="Beta-AFase-like"/>
</dbReference>
<feature type="domain" description="Non-reducing end beta-L-arabinofuranosidase-like GH127 C-terminal" evidence="3">
    <location>
        <begin position="535"/>
        <end position="649"/>
    </location>
</feature>
<dbReference type="PANTHER" id="PTHR43465:SF1">
    <property type="entry name" value="NON-REDUCING END BETA-L-ARABINOFURANOSIDASE"/>
    <property type="match status" value="1"/>
</dbReference>
<name>A0A4Q7PKG2_9FIRM</name>
<dbReference type="PANTHER" id="PTHR43465">
    <property type="entry name" value="DUF1680 DOMAIN PROTEIN (AFU_ORTHOLOGUE AFUA_1G08910)"/>
    <property type="match status" value="1"/>
</dbReference>
<dbReference type="Pfam" id="PF20737">
    <property type="entry name" value="Glyco_hydro127C"/>
    <property type="match status" value="1"/>
</dbReference>
<dbReference type="InterPro" id="IPR008928">
    <property type="entry name" value="6-hairpin_glycosidase_sf"/>
</dbReference>
<organism evidence="4 5">
    <name type="scientific">Cuneatibacter caecimuris</name>
    <dbReference type="NCBI Taxonomy" id="1796618"/>
    <lineage>
        <taxon>Bacteria</taxon>
        <taxon>Bacillati</taxon>
        <taxon>Bacillota</taxon>
        <taxon>Clostridia</taxon>
        <taxon>Lachnospirales</taxon>
        <taxon>Lachnospiraceae</taxon>
        <taxon>Cuneatibacter</taxon>
    </lineage>
</organism>
<comment type="caution">
    <text evidence="4">The sequence shown here is derived from an EMBL/GenBank/DDBJ whole genome shotgun (WGS) entry which is preliminary data.</text>
</comment>